<proteinExistence type="predicted"/>
<accession>B8IIM1</accession>
<gene>
    <name evidence="1" type="ordered locus">Mnod_5052</name>
</gene>
<name>B8IIM1_METNO</name>
<dbReference type="Proteomes" id="UP000008207">
    <property type="component" value="Chromosome"/>
</dbReference>
<organism evidence="1 2">
    <name type="scientific">Methylobacterium nodulans (strain LMG 21967 / CNCM I-2342 / ORS 2060)</name>
    <dbReference type="NCBI Taxonomy" id="460265"/>
    <lineage>
        <taxon>Bacteria</taxon>
        <taxon>Pseudomonadati</taxon>
        <taxon>Pseudomonadota</taxon>
        <taxon>Alphaproteobacteria</taxon>
        <taxon>Hyphomicrobiales</taxon>
        <taxon>Methylobacteriaceae</taxon>
        <taxon>Methylobacterium</taxon>
    </lineage>
</organism>
<dbReference type="EMBL" id="CP001349">
    <property type="protein sequence ID" value="ACL59898.1"/>
    <property type="molecule type" value="Genomic_DNA"/>
</dbReference>
<keyword evidence="2" id="KW-1185">Reference proteome</keyword>
<dbReference type="AlphaFoldDB" id="B8IIM1"/>
<dbReference type="STRING" id="460265.Mnod_5052"/>
<dbReference type="KEGG" id="mno:Mnod_5052"/>
<reference evidence="1 2" key="1">
    <citation type="submission" date="2009-01" db="EMBL/GenBank/DDBJ databases">
        <title>Complete sequence of chromosome of Methylobacterium nodulans ORS 2060.</title>
        <authorList>
            <consortium name="US DOE Joint Genome Institute"/>
            <person name="Lucas S."/>
            <person name="Copeland A."/>
            <person name="Lapidus A."/>
            <person name="Glavina del Rio T."/>
            <person name="Dalin E."/>
            <person name="Tice H."/>
            <person name="Bruce D."/>
            <person name="Goodwin L."/>
            <person name="Pitluck S."/>
            <person name="Sims D."/>
            <person name="Brettin T."/>
            <person name="Detter J.C."/>
            <person name="Han C."/>
            <person name="Larimer F."/>
            <person name="Land M."/>
            <person name="Hauser L."/>
            <person name="Kyrpides N."/>
            <person name="Ivanova N."/>
            <person name="Marx C.J."/>
            <person name="Richardson P."/>
        </authorList>
    </citation>
    <scope>NUCLEOTIDE SEQUENCE [LARGE SCALE GENOMIC DNA]</scope>
    <source>
        <strain evidence="2">LMG 21967 / CNCM I-2342 / ORS 2060</strain>
    </source>
</reference>
<sequence>MADQTLQLDLNATAVQRGTPVAVFRRGFDAFAMRGPVQIQGANGTSVQGVIVSTEVGRFFNLCQRFVGQNVYAAPAAAATPGYFAPDAALFDALEKEYGREALYPLEPYTVLMVTVPMQSPTPMAGPGYPVPTLSA</sequence>
<dbReference type="HOGENOM" id="CLU_1893763_0_0_5"/>
<dbReference type="RefSeq" id="WP_015931518.1">
    <property type="nucleotide sequence ID" value="NC_011894.1"/>
</dbReference>
<protein>
    <submittedName>
        <fullName evidence="1">Uncharacterized protein</fullName>
    </submittedName>
</protein>
<evidence type="ECO:0000313" key="1">
    <source>
        <dbReference type="EMBL" id="ACL59898.1"/>
    </source>
</evidence>
<evidence type="ECO:0000313" key="2">
    <source>
        <dbReference type="Proteomes" id="UP000008207"/>
    </source>
</evidence>